<dbReference type="CDD" id="cd00180">
    <property type="entry name" value="PKc"/>
    <property type="match status" value="1"/>
</dbReference>
<reference evidence="3" key="1">
    <citation type="journal article" date="2021" name="Mol. Plant Microbe Interact.">
        <title>Complete Genome Sequence of the Plant-Pathogenic Fungus Colletotrichum lupini.</title>
        <authorList>
            <person name="Baroncelli R."/>
            <person name="Pensec F."/>
            <person name="Da Lio D."/>
            <person name="Boufleur T."/>
            <person name="Vicente I."/>
            <person name="Sarrocco S."/>
            <person name="Picot A."/>
            <person name="Baraldi E."/>
            <person name="Sukno S."/>
            <person name="Thon M."/>
            <person name="Le Floch G."/>
        </authorList>
    </citation>
    <scope>NUCLEOTIDE SEQUENCE</scope>
    <source>
        <strain evidence="3">IMI 504893</strain>
    </source>
</reference>
<dbReference type="Gene3D" id="3.30.200.20">
    <property type="entry name" value="Phosphorylase Kinase, domain 1"/>
    <property type="match status" value="1"/>
</dbReference>
<protein>
    <submittedName>
        <fullName evidence="3">Protein kinase</fullName>
    </submittedName>
</protein>
<evidence type="ECO:0000256" key="1">
    <source>
        <dbReference type="SAM" id="MobiDB-lite"/>
    </source>
</evidence>
<keyword evidence="3" id="KW-0808">Transferase</keyword>
<dbReference type="InterPro" id="IPR011009">
    <property type="entry name" value="Kinase-like_dom_sf"/>
</dbReference>
<feature type="domain" description="Protein kinase" evidence="2">
    <location>
        <begin position="272"/>
        <end position="596"/>
    </location>
</feature>
<dbReference type="PANTHER" id="PTHR24359:SF1">
    <property type="entry name" value="INHIBITOR OF NUCLEAR FACTOR KAPPA-B KINASE EPSILON SUBUNIT HOMOLOG 1-RELATED"/>
    <property type="match status" value="1"/>
</dbReference>
<dbReference type="Pfam" id="PF00069">
    <property type="entry name" value="Pkinase"/>
    <property type="match status" value="1"/>
</dbReference>
<dbReference type="GeneID" id="73347296"/>
<dbReference type="GO" id="GO:0004674">
    <property type="term" value="F:protein serine/threonine kinase activity"/>
    <property type="evidence" value="ECO:0007669"/>
    <property type="project" value="TreeGrafter"/>
</dbReference>
<sequence>MATPPMAMPRQKQAAKDVGALRHFHSSKTHLRGLLSYCMRCLAVDMSHYGRERHACCSHSVMSTVVLRVDISKTSPGLENRACLMPQSFDVGAARDDIACILLRASCQDLNDKRNRFVPRGSLVSQFDQKKVSGLLSTFIPSDKTKIAEIARFISPSKHQRCPCCKDALCTGLRIIFATLFILGKQEVILDIYQTSVHICDGAWPCSDPNLPTYFSRAAEALRDVLQALDAHDQELFHQLQWHMRSPYFSQSRTKVDEQPYHLLHDEISLPWSELDMQGRILDGQVSFVQRIKIHRDHHDFSDAKYFALKITDKKHTTKAAETSFMDEIAANQRTTHPRITPLFSAFKHRNRYYLLFPWADGDSLYDLWRKHDLHHDSTEHWPSWYSVQWMIDQCYFIADALATVHGYDSREGGYSSEAQLHLDIKPENVVCFQQSHDGKVSYDLKLTDFGLSKPFNRNSPTRPTQKAETKTYRPPERDFERSRVDESFDIWCLGCLFLDFITWAIEGWAGVESFRENRLQETDEIDVDLEFPPVLEDTFFKKRVQRGTWWWPRRGPRTIVADLKPSVTSQFQRLRAHARTRAASNEVRDVLQVWKQSFKQQVPADAMWKTGCYITSTLNMRDTATTWHSRIGNPRFTINTASLGRQ</sequence>
<name>A0A9Q8T278_9PEZI</name>
<dbReference type="KEGG" id="clup:CLUP02_13347"/>
<dbReference type="PANTHER" id="PTHR24359">
    <property type="entry name" value="SERINE/THREONINE-PROTEIN KINASE SBK1"/>
    <property type="match status" value="1"/>
</dbReference>
<dbReference type="PROSITE" id="PS50011">
    <property type="entry name" value="PROTEIN_KINASE_DOM"/>
    <property type="match status" value="1"/>
</dbReference>
<feature type="compositionally biased region" description="Basic and acidic residues" evidence="1">
    <location>
        <begin position="466"/>
        <end position="476"/>
    </location>
</feature>
<evidence type="ECO:0000313" key="3">
    <source>
        <dbReference type="EMBL" id="UQC87826.1"/>
    </source>
</evidence>
<organism evidence="3 4">
    <name type="scientific">Colletotrichum lupini</name>
    <dbReference type="NCBI Taxonomy" id="145971"/>
    <lineage>
        <taxon>Eukaryota</taxon>
        <taxon>Fungi</taxon>
        <taxon>Dikarya</taxon>
        <taxon>Ascomycota</taxon>
        <taxon>Pezizomycotina</taxon>
        <taxon>Sordariomycetes</taxon>
        <taxon>Hypocreomycetidae</taxon>
        <taxon>Glomerellales</taxon>
        <taxon>Glomerellaceae</taxon>
        <taxon>Colletotrichum</taxon>
        <taxon>Colletotrichum acutatum species complex</taxon>
    </lineage>
</organism>
<keyword evidence="4" id="KW-1185">Reference proteome</keyword>
<accession>A0A9Q8T278</accession>
<dbReference type="Gene3D" id="1.10.510.10">
    <property type="entry name" value="Transferase(Phosphotransferase) domain 1"/>
    <property type="match status" value="1"/>
</dbReference>
<dbReference type="Proteomes" id="UP000830671">
    <property type="component" value="Chromosome 7"/>
</dbReference>
<dbReference type="InterPro" id="IPR000719">
    <property type="entry name" value="Prot_kinase_dom"/>
</dbReference>
<dbReference type="GO" id="GO:0005524">
    <property type="term" value="F:ATP binding"/>
    <property type="evidence" value="ECO:0007669"/>
    <property type="project" value="InterPro"/>
</dbReference>
<dbReference type="AlphaFoldDB" id="A0A9Q8T278"/>
<dbReference type="RefSeq" id="XP_049149432.1">
    <property type="nucleotide sequence ID" value="XM_049292286.1"/>
</dbReference>
<evidence type="ECO:0000259" key="2">
    <source>
        <dbReference type="PROSITE" id="PS50011"/>
    </source>
</evidence>
<gene>
    <name evidence="3" type="ORF">CLUP02_13347</name>
</gene>
<feature type="region of interest" description="Disordered" evidence="1">
    <location>
        <begin position="457"/>
        <end position="476"/>
    </location>
</feature>
<dbReference type="SMART" id="SM00220">
    <property type="entry name" value="S_TKc"/>
    <property type="match status" value="1"/>
</dbReference>
<dbReference type="SUPFAM" id="SSF56112">
    <property type="entry name" value="Protein kinase-like (PK-like)"/>
    <property type="match status" value="1"/>
</dbReference>
<dbReference type="EMBL" id="CP019479">
    <property type="protein sequence ID" value="UQC87826.1"/>
    <property type="molecule type" value="Genomic_DNA"/>
</dbReference>
<evidence type="ECO:0000313" key="4">
    <source>
        <dbReference type="Proteomes" id="UP000830671"/>
    </source>
</evidence>
<keyword evidence="3" id="KW-0418">Kinase</keyword>
<proteinExistence type="predicted"/>